<dbReference type="InterPro" id="IPR001173">
    <property type="entry name" value="Glyco_trans_2-like"/>
</dbReference>
<dbReference type="Pfam" id="PF00535">
    <property type="entry name" value="Glycos_transf_2"/>
    <property type="match status" value="1"/>
</dbReference>
<proteinExistence type="predicted"/>
<feature type="transmembrane region" description="Helical" evidence="7">
    <location>
        <begin position="27"/>
        <end position="44"/>
    </location>
</feature>
<keyword evidence="3" id="KW-0808">Transferase</keyword>
<dbReference type="SUPFAM" id="SSF53448">
    <property type="entry name" value="Nucleotide-diphospho-sugar transferases"/>
    <property type="match status" value="1"/>
</dbReference>
<evidence type="ECO:0000256" key="7">
    <source>
        <dbReference type="SAM" id="Phobius"/>
    </source>
</evidence>
<keyword evidence="2" id="KW-0328">Glycosyltransferase</keyword>
<accession>A0A921SYE7</accession>
<dbReference type="GO" id="GO:0006011">
    <property type="term" value="P:UDP-alpha-D-glucose metabolic process"/>
    <property type="evidence" value="ECO:0007669"/>
    <property type="project" value="InterPro"/>
</dbReference>
<dbReference type="PRINTS" id="PR01439">
    <property type="entry name" value="CELLSNTHASEA"/>
</dbReference>
<dbReference type="Gene3D" id="3.90.550.10">
    <property type="entry name" value="Spore Coat Polysaccharide Biosynthesis Protein SpsA, Chain A"/>
    <property type="match status" value="1"/>
</dbReference>
<keyword evidence="5 7" id="KW-1133">Transmembrane helix</keyword>
<evidence type="ECO:0000313" key="10">
    <source>
        <dbReference type="Proteomes" id="UP000776700"/>
    </source>
</evidence>
<evidence type="ECO:0000256" key="1">
    <source>
        <dbReference type="ARBA" id="ARBA00004141"/>
    </source>
</evidence>
<sequence>MYALIMTFILLLSYIISKQKIEYRKLLIIINSFVCIIYIIWRIFTIPIKSGIISFILGVTLFGAELLGLIAFFNFKYLFTKKYKLELKTLKDFDGVNIPYVDVLICTYNEPLNLLEKTIAACTNLEYPNGKFKIHICDDGRRNDLKNLCKRYNVNYITRNDNEGAKAGNINNALKYLKGDLFAVLDADMIPKKEFLLKTVGYFSNENMAFVQTPQVYYNQDMYQYNLSKNMPNEQDFFMRDVQEARSVRNAVLHVGTNALFRRKFVNEIGGYPTCSITEDMAVGMLLQSKGYDSILVNEELVLGLSATTF</sequence>
<dbReference type="GO" id="GO:0035438">
    <property type="term" value="F:cyclic-di-GMP binding"/>
    <property type="evidence" value="ECO:0007669"/>
    <property type="project" value="InterPro"/>
</dbReference>
<dbReference type="CDD" id="cd06421">
    <property type="entry name" value="CESA_CelA_like"/>
    <property type="match status" value="1"/>
</dbReference>
<dbReference type="EMBL" id="DYUB01000019">
    <property type="protein sequence ID" value="HJG95574.1"/>
    <property type="molecule type" value="Genomic_DNA"/>
</dbReference>
<keyword evidence="6 7" id="KW-0472">Membrane</keyword>
<keyword evidence="4 7" id="KW-0812">Transmembrane</keyword>
<dbReference type="PANTHER" id="PTHR43867">
    <property type="entry name" value="CELLULOSE SYNTHASE CATALYTIC SUBUNIT A [UDP-FORMING]"/>
    <property type="match status" value="1"/>
</dbReference>
<reference evidence="9" key="2">
    <citation type="submission" date="2021-09" db="EMBL/GenBank/DDBJ databases">
        <authorList>
            <person name="Gilroy R."/>
        </authorList>
    </citation>
    <scope>NUCLEOTIDE SEQUENCE</scope>
    <source>
        <strain evidence="9">1277</strain>
    </source>
</reference>
<reference evidence="9" key="1">
    <citation type="journal article" date="2021" name="PeerJ">
        <title>Extensive microbial diversity within the chicken gut microbiome revealed by metagenomics and culture.</title>
        <authorList>
            <person name="Gilroy R."/>
            <person name="Ravi A."/>
            <person name="Getino M."/>
            <person name="Pursley I."/>
            <person name="Horton D.L."/>
            <person name="Alikhan N.F."/>
            <person name="Baker D."/>
            <person name="Gharbi K."/>
            <person name="Hall N."/>
            <person name="Watson M."/>
            <person name="Adriaenssens E.M."/>
            <person name="Foster-Nyarko E."/>
            <person name="Jarju S."/>
            <person name="Secka A."/>
            <person name="Antonio M."/>
            <person name="Oren A."/>
            <person name="Chaudhuri R.R."/>
            <person name="La Ragione R."/>
            <person name="Hildebrand F."/>
            <person name="Pallen M.J."/>
        </authorList>
    </citation>
    <scope>NUCLEOTIDE SEQUENCE</scope>
    <source>
        <strain evidence="9">1277</strain>
    </source>
</reference>
<comment type="caution">
    <text evidence="9">The sequence shown here is derived from an EMBL/GenBank/DDBJ whole genome shotgun (WGS) entry which is preliminary data.</text>
</comment>
<gene>
    <name evidence="9" type="ORF">K8V90_00545</name>
</gene>
<protein>
    <submittedName>
        <fullName evidence="9">Cellulose synthase catalytic subunit</fullName>
    </submittedName>
</protein>
<evidence type="ECO:0000313" key="9">
    <source>
        <dbReference type="EMBL" id="HJG95574.1"/>
    </source>
</evidence>
<evidence type="ECO:0000259" key="8">
    <source>
        <dbReference type="Pfam" id="PF00535"/>
    </source>
</evidence>
<dbReference type="InterPro" id="IPR050321">
    <property type="entry name" value="Glycosyltr_2/OpgH_subfam"/>
</dbReference>
<evidence type="ECO:0000256" key="6">
    <source>
        <dbReference type="ARBA" id="ARBA00023136"/>
    </source>
</evidence>
<dbReference type="GO" id="GO:0016759">
    <property type="term" value="F:cellulose synthase activity"/>
    <property type="evidence" value="ECO:0007669"/>
    <property type="project" value="InterPro"/>
</dbReference>
<feature type="domain" description="Glycosyltransferase 2-like" evidence="8">
    <location>
        <begin position="103"/>
        <end position="269"/>
    </location>
</feature>
<feature type="non-terminal residue" evidence="9">
    <location>
        <position position="310"/>
    </location>
</feature>
<organism evidence="9 10">
    <name type="scientific">Romboutsia timonensis</name>
    <dbReference type="NCBI Taxonomy" id="1776391"/>
    <lineage>
        <taxon>Bacteria</taxon>
        <taxon>Bacillati</taxon>
        <taxon>Bacillota</taxon>
        <taxon>Clostridia</taxon>
        <taxon>Peptostreptococcales</taxon>
        <taxon>Peptostreptococcaceae</taxon>
        <taxon>Romboutsia</taxon>
    </lineage>
</organism>
<dbReference type="GO" id="GO:0005886">
    <property type="term" value="C:plasma membrane"/>
    <property type="evidence" value="ECO:0007669"/>
    <property type="project" value="TreeGrafter"/>
</dbReference>
<dbReference type="Proteomes" id="UP000776700">
    <property type="component" value="Unassembled WGS sequence"/>
</dbReference>
<evidence type="ECO:0000256" key="2">
    <source>
        <dbReference type="ARBA" id="ARBA00022676"/>
    </source>
</evidence>
<comment type="subcellular location">
    <subcellularLocation>
        <location evidence="1">Membrane</location>
        <topology evidence="1">Multi-pass membrane protein</topology>
    </subcellularLocation>
</comment>
<dbReference type="PANTHER" id="PTHR43867:SF2">
    <property type="entry name" value="CELLULOSE SYNTHASE CATALYTIC SUBUNIT A [UDP-FORMING]"/>
    <property type="match status" value="1"/>
</dbReference>
<evidence type="ECO:0000256" key="5">
    <source>
        <dbReference type="ARBA" id="ARBA00022989"/>
    </source>
</evidence>
<evidence type="ECO:0000256" key="3">
    <source>
        <dbReference type="ARBA" id="ARBA00022679"/>
    </source>
</evidence>
<feature type="transmembrane region" description="Helical" evidence="7">
    <location>
        <begin position="51"/>
        <end position="75"/>
    </location>
</feature>
<name>A0A921SYE7_9FIRM</name>
<evidence type="ECO:0000256" key="4">
    <source>
        <dbReference type="ARBA" id="ARBA00022692"/>
    </source>
</evidence>
<dbReference type="AlphaFoldDB" id="A0A921SYE7"/>
<dbReference type="InterPro" id="IPR003919">
    <property type="entry name" value="Cell_synth_A"/>
</dbReference>
<dbReference type="InterPro" id="IPR029044">
    <property type="entry name" value="Nucleotide-diphossugar_trans"/>
</dbReference>